<dbReference type="EC" id="3.4.-.-" evidence="3"/>
<feature type="chain" id="PRO_5045506077" evidence="1">
    <location>
        <begin position="27"/>
        <end position="405"/>
    </location>
</feature>
<feature type="signal peptide" evidence="1">
    <location>
        <begin position="1"/>
        <end position="26"/>
    </location>
</feature>
<dbReference type="PROSITE" id="PS51257">
    <property type="entry name" value="PROKAR_LIPOPROTEIN"/>
    <property type="match status" value="1"/>
</dbReference>
<dbReference type="Gene3D" id="2.70.70.10">
    <property type="entry name" value="Glucose Permease (Domain IIA)"/>
    <property type="match status" value="1"/>
</dbReference>
<feature type="domain" description="M23ase beta-sheet core" evidence="2">
    <location>
        <begin position="248"/>
        <end position="343"/>
    </location>
</feature>
<dbReference type="SUPFAM" id="SSF51261">
    <property type="entry name" value="Duplicated hybrid motif"/>
    <property type="match status" value="1"/>
</dbReference>
<proteinExistence type="predicted"/>
<keyword evidence="1" id="KW-0732">Signal</keyword>
<dbReference type="PANTHER" id="PTHR21666">
    <property type="entry name" value="PEPTIDASE-RELATED"/>
    <property type="match status" value="1"/>
</dbReference>
<dbReference type="Pfam" id="PF01551">
    <property type="entry name" value="Peptidase_M23"/>
    <property type="match status" value="1"/>
</dbReference>
<keyword evidence="3" id="KW-0378">Hydrolase</keyword>
<dbReference type="CDD" id="cd12797">
    <property type="entry name" value="M23_peptidase"/>
    <property type="match status" value="1"/>
</dbReference>
<dbReference type="RefSeq" id="WP_322409033.1">
    <property type="nucleotide sequence ID" value="NZ_CP139779.1"/>
</dbReference>
<dbReference type="Proteomes" id="UP001324533">
    <property type="component" value="Chromosome"/>
</dbReference>
<name>A0ABZ0VAT0_9MICO</name>
<dbReference type="InterPro" id="IPR011055">
    <property type="entry name" value="Dup_hybrid_motif"/>
</dbReference>
<sequence length="405" mass="42645">MSHRRTRLAAVAAIAALTLTGCTTPAASTSTPSPEASPDAGLEEVFTPVLGSVLAEPEAYPATDGLVHIAYELVLSNVLSQDVTLDVVRVTDGEDTLLELGGDALAPWVRIYGGDAGSLVMGPGQRALVWLDVTVPSMDEIPETIVHEVQISPETTIEPVVTSPMTETIAPTAVSSTEPIVISPPLRGEGWFDGNSCCGVTPHRAAINPINGALHAPERYAIDYAQLNADGQIFDGPRDELESYAYYSADIHAVADGPIVAMVWDLPEQTPGANPTGLSVAEYGGNHIVQDIGGGHYAFYAHLQPDNPLGVEIGQELQAGDVIARLGNTGNTDEPHLHFHVMDSPLPLASNGRPFVFESFELEGIVPEDGIDACASEPEPCDVETAEAGAREAVGPLSGDVMTYR</sequence>
<dbReference type="PANTHER" id="PTHR21666:SF270">
    <property type="entry name" value="MUREIN HYDROLASE ACTIVATOR ENVC"/>
    <property type="match status" value="1"/>
</dbReference>
<keyword evidence="4" id="KW-1185">Reference proteome</keyword>
<accession>A0ABZ0VAT0</accession>
<evidence type="ECO:0000313" key="4">
    <source>
        <dbReference type="Proteomes" id="UP001324533"/>
    </source>
</evidence>
<evidence type="ECO:0000256" key="1">
    <source>
        <dbReference type="SAM" id="SignalP"/>
    </source>
</evidence>
<dbReference type="InterPro" id="IPR016047">
    <property type="entry name" value="M23ase_b-sheet_dom"/>
</dbReference>
<reference evidence="3 4" key="1">
    <citation type="submission" date="2023-06" db="EMBL/GenBank/DDBJ databases">
        <title>Rock-solubilizing bacteria, Microbacterium invictum, promotes re-establishment of vegetation in rocky wasteland by accelerating rock bio-weathering and reshaping soil bacterial community.</title>
        <authorList>
            <person name="Liu C."/>
        </authorList>
    </citation>
    <scope>NUCLEOTIDE SEQUENCE [LARGE SCALE GENOMIC DNA]</scope>
    <source>
        <strain evidence="3 4">X-18</strain>
    </source>
</reference>
<organism evidence="3 4">
    <name type="scientific">Microbacterium invictum</name>
    <dbReference type="NCBI Taxonomy" id="515415"/>
    <lineage>
        <taxon>Bacteria</taxon>
        <taxon>Bacillati</taxon>
        <taxon>Actinomycetota</taxon>
        <taxon>Actinomycetes</taxon>
        <taxon>Micrococcales</taxon>
        <taxon>Microbacteriaceae</taxon>
        <taxon>Microbacterium</taxon>
    </lineage>
</organism>
<gene>
    <name evidence="3" type="ORF">T9R20_09230</name>
</gene>
<evidence type="ECO:0000259" key="2">
    <source>
        <dbReference type="Pfam" id="PF01551"/>
    </source>
</evidence>
<dbReference type="GO" id="GO:0016787">
    <property type="term" value="F:hydrolase activity"/>
    <property type="evidence" value="ECO:0007669"/>
    <property type="project" value="UniProtKB-KW"/>
</dbReference>
<protein>
    <submittedName>
        <fullName evidence="3">M23 family metallopeptidase</fullName>
        <ecNumber evidence="3">3.4.-.-</ecNumber>
    </submittedName>
</protein>
<dbReference type="InterPro" id="IPR050570">
    <property type="entry name" value="Cell_wall_metabolism_enzyme"/>
</dbReference>
<dbReference type="EMBL" id="CP139779">
    <property type="protein sequence ID" value="WQB68902.1"/>
    <property type="molecule type" value="Genomic_DNA"/>
</dbReference>
<evidence type="ECO:0000313" key="3">
    <source>
        <dbReference type="EMBL" id="WQB68902.1"/>
    </source>
</evidence>